<gene>
    <name evidence="17" type="ORF">SAMN05192529_10144</name>
</gene>
<evidence type="ECO:0000256" key="2">
    <source>
        <dbReference type="ARBA" id="ARBA00012438"/>
    </source>
</evidence>
<keyword evidence="13" id="KW-0732">Signal</keyword>
<dbReference type="Gene3D" id="1.10.10.60">
    <property type="entry name" value="Homeodomain-like"/>
    <property type="match status" value="1"/>
</dbReference>
<evidence type="ECO:0000256" key="8">
    <source>
        <dbReference type="ARBA" id="ARBA00023012"/>
    </source>
</evidence>
<evidence type="ECO:0000256" key="3">
    <source>
        <dbReference type="ARBA" id="ARBA00022553"/>
    </source>
</evidence>
<dbReference type="SMART" id="SM00342">
    <property type="entry name" value="HTH_ARAC"/>
    <property type="match status" value="1"/>
</dbReference>
<keyword evidence="9" id="KW-0805">Transcription regulation</keyword>
<dbReference type="InterPro" id="IPR036890">
    <property type="entry name" value="HATPase_C_sf"/>
</dbReference>
<dbReference type="InterPro" id="IPR018062">
    <property type="entry name" value="HTH_AraC-typ_CS"/>
</dbReference>
<evidence type="ECO:0000259" key="14">
    <source>
        <dbReference type="PROSITE" id="PS01124"/>
    </source>
</evidence>
<dbReference type="SUPFAM" id="SSF52172">
    <property type="entry name" value="CheY-like"/>
    <property type="match status" value="1"/>
</dbReference>
<keyword evidence="3 12" id="KW-0597">Phosphoprotein</keyword>
<feature type="chain" id="PRO_5011513234" description="histidine kinase" evidence="13">
    <location>
        <begin position="26"/>
        <end position="1465"/>
    </location>
</feature>
<keyword evidence="18" id="KW-1185">Reference proteome</keyword>
<dbReference type="Gene3D" id="1.10.287.130">
    <property type="match status" value="1"/>
</dbReference>
<dbReference type="InterPro" id="IPR036097">
    <property type="entry name" value="HisK_dim/P_sf"/>
</dbReference>
<evidence type="ECO:0000256" key="13">
    <source>
        <dbReference type="SAM" id="SignalP"/>
    </source>
</evidence>
<name>A0A1H3VH35_9BACT</name>
<dbReference type="InterPro" id="IPR004358">
    <property type="entry name" value="Sig_transdc_His_kin-like_C"/>
</dbReference>
<keyword evidence="10" id="KW-0238">DNA-binding</keyword>
<dbReference type="RefSeq" id="WP_091391950.1">
    <property type="nucleotide sequence ID" value="NZ_FNQY01000001.1"/>
</dbReference>
<dbReference type="PROSITE" id="PS01124">
    <property type="entry name" value="HTH_ARAC_FAMILY_2"/>
    <property type="match status" value="1"/>
</dbReference>
<dbReference type="OrthoDB" id="1489484at2"/>
<dbReference type="EMBL" id="FNQY01000001">
    <property type="protein sequence ID" value="SDZ73432.1"/>
    <property type="molecule type" value="Genomic_DNA"/>
</dbReference>
<dbReference type="PROSITE" id="PS50110">
    <property type="entry name" value="RESPONSE_REGULATORY"/>
    <property type="match status" value="1"/>
</dbReference>
<dbReference type="PANTHER" id="PTHR43547:SF2">
    <property type="entry name" value="HYBRID SIGNAL TRANSDUCTION HISTIDINE KINASE C"/>
    <property type="match status" value="1"/>
</dbReference>
<proteinExistence type="predicted"/>
<keyword evidence="11" id="KW-0804">Transcription</keyword>
<dbReference type="Pfam" id="PF00512">
    <property type="entry name" value="HisKA"/>
    <property type="match status" value="1"/>
</dbReference>
<protein>
    <recommendedName>
        <fullName evidence="2">histidine kinase</fullName>
        <ecNumber evidence="2">2.7.13.3</ecNumber>
    </recommendedName>
</protein>
<keyword evidence="4" id="KW-0808">Transferase</keyword>
<dbReference type="PANTHER" id="PTHR43547">
    <property type="entry name" value="TWO-COMPONENT HISTIDINE KINASE"/>
    <property type="match status" value="1"/>
</dbReference>
<evidence type="ECO:0000256" key="11">
    <source>
        <dbReference type="ARBA" id="ARBA00023163"/>
    </source>
</evidence>
<evidence type="ECO:0000259" key="15">
    <source>
        <dbReference type="PROSITE" id="PS50109"/>
    </source>
</evidence>
<feature type="signal peptide" evidence="13">
    <location>
        <begin position="1"/>
        <end position="25"/>
    </location>
</feature>
<dbReference type="SMART" id="SM00387">
    <property type="entry name" value="HATPase_c"/>
    <property type="match status" value="1"/>
</dbReference>
<keyword evidence="5" id="KW-0547">Nucleotide-binding</keyword>
<dbReference type="Pfam" id="PF02518">
    <property type="entry name" value="HATPase_c"/>
    <property type="match status" value="1"/>
</dbReference>
<dbReference type="Pfam" id="PF00072">
    <property type="entry name" value="Response_reg"/>
    <property type="match status" value="1"/>
</dbReference>
<dbReference type="CDD" id="cd16922">
    <property type="entry name" value="HATPase_EvgS-ArcB-TorS-like"/>
    <property type="match status" value="1"/>
</dbReference>
<keyword evidence="6 17" id="KW-0418">Kinase</keyword>
<evidence type="ECO:0000256" key="9">
    <source>
        <dbReference type="ARBA" id="ARBA00023015"/>
    </source>
</evidence>
<dbReference type="SUPFAM" id="SSF63829">
    <property type="entry name" value="Calcium-dependent phosphotriesterase"/>
    <property type="match status" value="2"/>
</dbReference>
<dbReference type="CDD" id="cd17574">
    <property type="entry name" value="REC_OmpR"/>
    <property type="match status" value="1"/>
</dbReference>
<dbReference type="InterPro" id="IPR011006">
    <property type="entry name" value="CheY-like_superfamily"/>
</dbReference>
<evidence type="ECO:0000313" key="17">
    <source>
        <dbReference type="EMBL" id="SDZ73432.1"/>
    </source>
</evidence>
<feature type="modified residue" description="4-aspartylphosphate" evidence="12">
    <location>
        <position position="1251"/>
    </location>
</feature>
<dbReference type="FunFam" id="2.60.40.10:FF:000791">
    <property type="entry name" value="Two-component system sensor histidine kinase/response regulator"/>
    <property type="match status" value="1"/>
</dbReference>
<dbReference type="Gene3D" id="3.30.565.10">
    <property type="entry name" value="Histidine kinase-like ATPase, C-terminal domain"/>
    <property type="match status" value="1"/>
</dbReference>
<organism evidence="17 18">
    <name type="scientific">Arachidicoccus rhizosphaerae</name>
    <dbReference type="NCBI Taxonomy" id="551991"/>
    <lineage>
        <taxon>Bacteria</taxon>
        <taxon>Pseudomonadati</taxon>
        <taxon>Bacteroidota</taxon>
        <taxon>Chitinophagia</taxon>
        <taxon>Chitinophagales</taxon>
        <taxon>Chitinophagaceae</taxon>
        <taxon>Arachidicoccus</taxon>
    </lineage>
</organism>
<dbReference type="InterPro" id="IPR001789">
    <property type="entry name" value="Sig_transdc_resp-reg_receiver"/>
</dbReference>
<dbReference type="FunFam" id="3.30.565.10:FF:000037">
    <property type="entry name" value="Hybrid sensor histidine kinase/response regulator"/>
    <property type="match status" value="1"/>
</dbReference>
<feature type="domain" description="Histidine kinase" evidence="15">
    <location>
        <begin position="886"/>
        <end position="1116"/>
    </location>
</feature>
<feature type="domain" description="Response regulatory" evidence="16">
    <location>
        <begin position="1203"/>
        <end position="1318"/>
    </location>
</feature>
<dbReference type="PRINTS" id="PR00344">
    <property type="entry name" value="BCTRLSENSOR"/>
</dbReference>
<dbReference type="Pfam" id="PF07495">
    <property type="entry name" value="Y_Y_Y"/>
    <property type="match status" value="1"/>
</dbReference>
<dbReference type="Gene3D" id="2.60.40.10">
    <property type="entry name" value="Immunoglobulins"/>
    <property type="match status" value="1"/>
</dbReference>
<dbReference type="GO" id="GO:0000155">
    <property type="term" value="F:phosphorelay sensor kinase activity"/>
    <property type="evidence" value="ECO:0007669"/>
    <property type="project" value="InterPro"/>
</dbReference>
<feature type="domain" description="HTH araC/xylS-type" evidence="14">
    <location>
        <begin position="1350"/>
        <end position="1448"/>
    </location>
</feature>
<dbReference type="Gene3D" id="2.130.10.10">
    <property type="entry name" value="YVTN repeat-like/Quinoprotein amine dehydrogenase"/>
    <property type="match status" value="2"/>
</dbReference>
<dbReference type="CDD" id="cd00082">
    <property type="entry name" value="HisKA"/>
    <property type="match status" value="1"/>
</dbReference>
<dbReference type="SUPFAM" id="SSF46689">
    <property type="entry name" value="Homeodomain-like"/>
    <property type="match status" value="1"/>
</dbReference>
<keyword evidence="7" id="KW-0067">ATP-binding</keyword>
<evidence type="ECO:0000256" key="4">
    <source>
        <dbReference type="ARBA" id="ARBA00022679"/>
    </source>
</evidence>
<dbReference type="InterPro" id="IPR005467">
    <property type="entry name" value="His_kinase_dom"/>
</dbReference>
<dbReference type="InterPro" id="IPR003661">
    <property type="entry name" value="HisK_dim/P_dom"/>
</dbReference>
<evidence type="ECO:0000259" key="16">
    <source>
        <dbReference type="PROSITE" id="PS50110"/>
    </source>
</evidence>
<evidence type="ECO:0000256" key="1">
    <source>
        <dbReference type="ARBA" id="ARBA00000085"/>
    </source>
</evidence>
<dbReference type="InterPro" id="IPR015943">
    <property type="entry name" value="WD40/YVTN_repeat-like_dom_sf"/>
</dbReference>
<dbReference type="InterPro" id="IPR003594">
    <property type="entry name" value="HATPase_dom"/>
</dbReference>
<dbReference type="EC" id="2.7.13.3" evidence="2"/>
<evidence type="ECO:0000256" key="12">
    <source>
        <dbReference type="PROSITE-ProRule" id="PRU00169"/>
    </source>
</evidence>
<dbReference type="InterPro" id="IPR011123">
    <property type="entry name" value="Y_Y_Y"/>
</dbReference>
<dbReference type="InterPro" id="IPR009057">
    <property type="entry name" value="Homeodomain-like_sf"/>
</dbReference>
<dbReference type="SUPFAM" id="SSF47384">
    <property type="entry name" value="Homodimeric domain of signal transducing histidine kinase"/>
    <property type="match status" value="1"/>
</dbReference>
<sequence>MVLARRKWRFLLTGCVLLESISCLALQRQLSFTHLDIGDGLIHNQVNCIIKDTKGFVWMGTPSGLSRYDGKHFISFGHNSSDSTTLSDNYIEDLFNLPGGKLWIKSRSVSDIFDPREMTFAHNENAFLQTLGLPAGVVTQIKQISATKYLFIYPDKGVAIYQMPGALSPLPEVQWFGAAAGFLTADAAIDSKGNLWVISQSGVLLQYNTATRHWQRGGRLPAGAARSFTKNAGQGTQPYRIFSDSRGSIWIYNDGVPGPLYNLVAGDSTFTIYQQGSLSRTGAALNNNIINALTEDDQGNIWVGTDHGGVNIINQQKGTVRYLMNNPENQKSLAQNCVYDLYKDDNGLIWVGTYKKGICYYNERMDRFPLYSHDPNATHPDRTLPYEDVNRFQEDELGNLWIGTNGGGLIYYNRKDSTFTRYTHNPADPASLCADVIVGLCYDSHHRLWIGTYYGGLDLFENGHFTHFRHQMGEPESLSDDRVWDIVEDKNGGIWIATLGGGLQKLDPVTGKFTTYAPGKPGLDGIKYVLIMDQLKNGDLWAGTAAGIDIYPAGSLTATHLGSTPRDKHTLSNDNINAIYEDEKGYVWVGTREGLNCVDPATRQIRRYTTRDGLPDNTVLTILEDKNGYLWMSSPSGLIRFDPPDSFNDSIRPSAFRKFDESDGLQGREFNEKSAFKTRSGLLIFGGAGGFNLFNPDSVSIDYHTAPIVFTELQIGGKPAAIAEKYGGRVILYQAASWTSHLTLPYGASDFSLSFMALGYGHSPRIKYAYRLKGFNDEWILIEKSADNRATYTNLNPGDYTLEVRSCNQDGIWNKVPATMQLSILPPYWKTSWAYLIYLLALAALLYLARSILLYRARMRFELEQQRQQASHTHDMDMLKIRFLTNISHEFRTPLSLILAPLDKIMTEVREPGLKNQLDMVRRNAKRLLHLVSQLLDFRKMEVQEIQLHPRTGDIVDFVKETAISFTDIAEKKNIDFTIISEIQDLKARFDPDKLERILFNLLSNAFKFTQEKGKITLLMTQASPPADPARPEGAGPCDWLKISITDNGIGIPEDKLHQIFERFFQHDLPYQMVNAGSGIGLSITQEFVRLHGGKIEVSSKEGQGSCFTVWLPLLSAADQAEKTPQPATLTTTALTAADQESIHTAATDPVSLPQRKEQTAANAAADRIKESKTEKIHIEALSADRSSELPRETFRLDGRKKTILLVEDHEDFRFYLKDNLSVQFNILEASNGQKGWERCLQSRPDLVVSDIMMEELDGLQLCRKIKKDPRTAAIPVILLSAKASQEQQVEGLKQGANDYMTKPFNFEVLQARILNLLQQAKQTRKETPAKIDIQPTHSAIDSQQEQFLQAAKQAVEASMEDSDFSVEHLSQALFVSRVTLYKKLVAITGKTPIEFIRTLRIKKAAEFLQKGMNVAQAAYEVGYNNPKNFTKHFKQEFGILPSEYSKNQKLSDLLSSGDKTSPQD</sequence>
<dbReference type="Pfam" id="PF12833">
    <property type="entry name" value="HTH_18"/>
    <property type="match status" value="1"/>
</dbReference>
<dbReference type="STRING" id="551991.SAMN05192529_10144"/>
<dbReference type="InterPro" id="IPR011110">
    <property type="entry name" value="Reg_prop"/>
</dbReference>
<keyword evidence="8" id="KW-0902">Two-component regulatory system</keyword>
<dbReference type="InterPro" id="IPR013783">
    <property type="entry name" value="Ig-like_fold"/>
</dbReference>
<dbReference type="InterPro" id="IPR018060">
    <property type="entry name" value="HTH_AraC"/>
</dbReference>
<dbReference type="SUPFAM" id="SSF55874">
    <property type="entry name" value="ATPase domain of HSP90 chaperone/DNA topoisomerase II/histidine kinase"/>
    <property type="match status" value="1"/>
</dbReference>
<dbReference type="Gene3D" id="3.40.50.2300">
    <property type="match status" value="1"/>
</dbReference>
<dbReference type="Pfam" id="PF07494">
    <property type="entry name" value="Reg_prop"/>
    <property type="match status" value="7"/>
</dbReference>
<evidence type="ECO:0000256" key="5">
    <source>
        <dbReference type="ARBA" id="ARBA00022741"/>
    </source>
</evidence>
<reference evidence="17 18" key="1">
    <citation type="submission" date="2016-10" db="EMBL/GenBank/DDBJ databases">
        <authorList>
            <person name="de Groot N.N."/>
        </authorList>
    </citation>
    <scope>NUCLEOTIDE SEQUENCE [LARGE SCALE GENOMIC DNA]</scope>
    <source>
        <strain evidence="17 18">Vu-144</strain>
    </source>
</reference>
<dbReference type="SMART" id="SM00448">
    <property type="entry name" value="REC"/>
    <property type="match status" value="1"/>
</dbReference>
<dbReference type="GO" id="GO:0003700">
    <property type="term" value="F:DNA-binding transcription factor activity"/>
    <property type="evidence" value="ECO:0007669"/>
    <property type="project" value="InterPro"/>
</dbReference>
<evidence type="ECO:0000256" key="7">
    <source>
        <dbReference type="ARBA" id="ARBA00022840"/>
    </source>
</evidence>
<accession>A0A1H3VH35</accession>
<dbReference type="SMART" id="SM00388">
    <property type="entry name" value="HisKA"/>
    <property type="match status" value="1"/>
</dbReference>
<dbReference type="PROSITE" id="PS00041">
    <property type="entry name" value="HTH_ARAC_FAMILY_1"/>
    <property type="match status" value="1"/>
</dbReference>
<evidence type="ECO:0000256" key="10">
    <source>
        <dbReference type="ARBA" id="ARBA00023125"/>
    </source>
</evidence>
<dbReference type="FunFam" id="1.10.287.130:FF:000045">
    <property type="entry name" value="Two-component system sensor histidine kinase/response regulator"/>
    <property type="match status" value="1"/>
</dbReference>
<dbReference type="GO" id="GO:0005524">
    <property type="term" value="F:ATP binding"/>
    <property type="evidence" value="ECO:0007669"/>
    <property type="project" value="UniProtKB-KW"/>
</dbReference>
<dbReference type="Proteomes" id="UP000199041">
    <property type="component" value="Unassembled WGS sequence"/>
</dbReference>
<dbReference type="GO" id="GO:0043565">
    <property type="term" value="F:sequence-specific DNA binding"/>
    <property type="evidence" value="ECO:0007669"/>
    <property type="project" value="InterPro"/>
</dbReference>
<comment type="catalytic activity">
    <reaction evidence="1">
        <text>ATP + protein L-histidine = ADP + protein N-phospho-L-histidine.</text>
        <dbReference type="EC" id="2.7.13.3"/>
    </reaction>
</comment>
<evidence type="ECO:0000313" key="18">
    <source>
        <dbReference type="Proteomes" id="UP000199041"/>
    </source>
</evidence>
<evidence type="ECO:0000256" key="6">
    <source>
        <dbReference type="ARBA" id="ARBA00022777"/>
    </source>
</evidence>
<dbReference type="PROSITE" id="PS50109">
    <property type="entry name" value="HIS_KIN"/>
    <property type="match status" value="1"/>
</dbReference>